<evidence type="ECO:0000313" key="2">
    <source>
        <dbReference type="Proteomes" id="UP000229095"/>
    </source>
</evidence>
<dbReference type="AlphaFoldDB" id="A0A2M9H8E7"/>
<name>A0A2M9H8E7_9BIFI</name>
<dbReference type="Gene3D" id="3.30.2010.20">
    <property type="match status" value="1"/>
</dbReference>
<dbReference type="SUPFAM" id="SSF55486">
    <property type="entry name" value="Metalloproteases ('zincins'), catalytic domain"/>
    <property type="match status" value="1"/>
</dbReference>
<dbReference type="CDD" id="cd12954">
    <property type="entry name" value="MMP_TTHA0227_like_1"/>
    <property type="match status" value="1"/>
</dbReference>
<accession>A0A2M9H8E7</accession>
<reference evidence="1 2" key="1">
    <citation type="submission" date="2017-10" db="EMBL/GenBank/DDBJ databases">
        <title>Draft genome sequences of strains TRE 1, TRE 9, TRE H and TRI 7, isolated from tamarins, belonging to four potential novel Bifidobacterium species.</title>
        <authorList>
            <person name="Mattarelli P."/>
            <person name="Modesto M."/>
            <person name="Puglisi E."/>
            <person name="Morelli L."/>
            <person name="Spezio C."/>
            <person name="Bonetti A."/>
            <person name="Sandri C."/>
        </authorList>
    </citation>
    <scope>NUCLEOTIDE SEQUENCE [LARGE SCALE GENOMIC DNA]</scope>
    <source>
        <strain evidence="2">TRE1</strain>
    </source>
</reference>
<dbReference type="InterPro" id="IPR010428">
    <property type="entry name" value="Zincin_1"/>
</dbReference>
<dbReference type="OrthoDB" id="4966605at2"/>
<comment type="caution">
    <text evidence="1">The sequence shown here is derived from an EMBL/GenBank/DDBJ whole genome shotgun (WGS) entry which is preliminary data.</text>
</comment>
<evidence type="ECO:0008006" key="3">
    <source>
        <dbReference type="Google" id="ProtNLM"/>
    </source>
</evidence>
<dbReference type="InterPro" id="IPR038555">
    <property type="entry name" value="Zincin_1_sf"/>
</dbReference>
<dbReference type="Pfam" id="PF06262">
    <property type="entry name" value="Zincin_1"/>
    <property type="match status" value="1"/>
</dbReference>
<gene>
    <name evidence="1" type="ORF">CS006_07530</name>
</gene>
<proteinExistence type="predicted"/>
<evidence type="ECO:0000313" key="1">
    <source>
        <dbReference type="EMBL" id="PJM73085.1"/>
    </source>
</evidence>
<organism evidence="1 2">
    <name type="scientific">Bifidobacterium primatium</name>
    <dbReference type="NCBI Taxonomy" id="2045438"/>
    <lineage>
        <taxon>Bacteria</taxon>
        <taxon>Bacillati</taxon>
        <taxon>Actinomycetota</taxon>
        <taxon>Actinomycetes</taxon>
        <taxon>Bifidobacteriales</taxon>
        <taxon>Bifidobacteriaceae</taxon>
        <taxon>Bifidobacterium</taxon>
    </lineage>
</organism>
<dbReference type="EMBL" id="PEBI01000003">
    <property type="protein sequence ID" value="PJM73085.1"/>
    <property type="molecule type" value="Genomic_DNA"/>
</dbReference>
<keyword evidence="2" id="KW-1185">Reference proteome</keyword>
<protein>
    <recommendedName>
        <fullName evidence="3">Peptidase</fullName>
    </recommendedName>
</protein>
<sequence>MLRTGGTPLPWERKVYRNRHGRGNRQATFGIRMPRYRTKAGMFDSMVVAQLKRLNAAWPQLLDGVQCAVEDVPPSAPVSWETRRAFLSQSFPANHGIPARIVLYRRPIEQRAVGRVDLQLIIRDELVSCLADLSGKHPEDIDPDWGF</sequence>
<dbReference type="Proteomes" id="UP000229095">
    <property type="component" value="Unassembled WGS sequence"/>
</dbReference>